<dbReference type="SUPFAM" id="SSF143100">
    <property type="entry name" value="TTHA1013/TTHA0281-like"/>
    <property type="match status" value="1"/>
</dbReference>
<accession>A0ABT3L7L0</accession>
<dbReference type="InterPro" id="IPR035069">
    <property type="entry name" value="TTHA1013/TTHA0281-like"/>
</dbReference>
<evidence type="ECO:0008006" key="4">
    <source>
        <dbReference type="Google" id="ProtNLM"/>
    </source>
</evidence>
<dbReference type="EMBL" id="JAIHOM010000073">
    <property type="protein sequence ID" value="MCW6037484.1"/>
    <property type="molecule type" value="Genomic_DNA"/>
</dbReference>
<reference evidence="2 3" key="1">
    <citation type="submission" date="2021-08" db="EMBL/GenBank/DDBJ databases">
        <title>Draft genome sequence of Spirulina subsalsa with high tolerance to salinity and hype-accumulation of phycocyanin.</title>
        <authorList>
            <person name="Pei H."/>
            <person name="Jiang L."/>
        </authorList>
    </citation>
    <scope>NUCLEOTIDE SEQUENCE [LARGE SCALE GENOMIC DNA]</scope>
    <source>
        <strain evidence="2 3">FACHB-351</strain>
    </source>
</reference>
<feature type="region of interest" description="Disordered" evidence="1">
    <location>
        <begin position="61"/>
        <end position="81"/>
    </location>
</feature>
<dbReference type="Proteomes" id="UP001526426">
    <property type="component" value="Unassembled WGS sequence"/>
</dbReference>
<keyword evidence="3" id="KW-1185">Reference proteome</keyword>
<dbReference type="RefSeq" id="WP_265265340.1">
    <property type="nucleotide sequence ID" value="NZ_JAIHOM010000073.1"/>
</dbReference>
<evidence type="ECO:0000313" key="3">
    <source>
        <dbReference type="Proteomes" id="UP001526426"/>
    </source>
</evidence>
<sequence length="81" mass="9118">MTIENSKHYCFRISWSDEDQEYVGLCAEFPSLSYLDEDSIQALVGIQELVDDVIADLQANGEPIPEPISQSKVSRGRPLYP</sequence>
<organism evidence="2 3">
    <name type="scientific">Spirulina subsalsa FACHB-351</name>
    <dbReference type="NCBI Taxonomy" id="234711"/>
    <lineage>
        <taxon>Bacteria</taxon>
        <taxon>Bacillati</taxon>
        <taxon>Cyanobacteriota</taxon>
        <taxon>Cyanophyceae</taxon>
        <taxon>Spirulinales</taxon>
        <taxon>Spirulinaceae</taxon>
        <taxon>Spirulina</taxon>
    </lineage>
</organism>
<name>A0ABT3L7L0_9CYAN</name>
<gene>
    <name evidence="2" type="ORF">K4A83_14550</name>
</gene>
<evidence type="ECO:0000256" key="1">
    <source>
        <dbReference type="SAM" id="MobiDB-lite"/>
    </source>
</evidence>
<comment type="caution">
    <text evidence="2">The sequence shown here is derived from an EMBL/GenBank/DDBJ whole genome shotgun (WGS) entry which is preliminary data.</text>
</comment>
<proteinExistence type="predicted"/>
<protein>
    <recommendedName>
        <fullName evidence="4">HicB</fullName>
    </recommendedName>
</protein>
<evidence type="ECO:0000313" key="2">
    <source>
        <dbReference type="EMBL" id="MCW6037484.1"/>
    </source>
</evidence>